<reference evidence="2" key="1">
    <citation type="journal article" date="2009" name="PLoS ONE">
        <title>Genome degradation in Brucella ovis corresponds with narrowing of its host range and tissue tropism.</title>
        <authorList>
            <person name="Tsolis R.M."/>
            <person name="Seshadri R."/>
            <person name="Santos R.L."/>
            <person name="Sangari F.J."/>
            <person name="Lobo J.M."/>
            <person name="de Jong M.F."/>
            <person name="Ren Q."/>
            <person name="Myers G."/>
            <person name="Brinkac L.M."/>
            <person name="Nelson W.C."/>
            <person name="Deboy R.T."/>
            <person name="Angiuoli S."/>
            <person name="Khouri H."/>
            <person name="Dimitrov G."/>
            <person name="Robinson J.R."/>
            <person name="Mulligan S."/>
            <person name="Walker R.L."/>
            <person name="Elzer P.E."/>
            <person name="Hassan K.A."/>
            <person name="Paulsen I.T."/>
        </authorList>
    </citation>
    <scope>NUCLEOTIDE SEQUENCE [LARGE SCALE GENOMIC DNA]</scope>
    <source>
        <strain evidence="2">ATCC 25840 / 63/290 / NCTC 10512</strain>
    </source>
</reference>
<evidence type="ECO:0000313" key="1">
    <source>
        <dbReference type="EMBL" id="ABQ61759.1"/>
    </source>
</evidence>
<dbReference type="Proteomes" id="UP000006383">
    <property type="component" value="Chromosome I"/>
</dbReference>
<protein>
    <submittedName>
        <fullName evidence="1">Uncharacterized protein</fullName>
    </submittedName>
</protein>
<gene>
    <name evidence="1" type="ordered locus">BOV_0472</name>
</gene>
<organism evidence="1 2">
    <name type="scientific">Brucella ovis (strain ATCC 25840 / 63/290 / NCTC 10512)</name>
    <dbReference type="NCBI Taxonomy" id="444178"/>
    <lineage>
        <taxon>Bacteria</taxon>
        <taxon>Pseudomonadati</taxon>
        <taxon>Pseudomonadota</taxon>
        <taxon>Alphaproteobacteria</taxon>
        <taxon>Hyphomicrobiales</taxon>
        <taxon>Brucellaceae</taxon>
        <taxon>Brucella/Ochrobactrum group</taxon>
        <taxon>Brucella</taxon>
    </lineage>
</organism>
<proteinExistence type="predicted"/>
<dbReference type="AlphaFoldDB" id="A0A0H3ASN9"/>
<keyword evidence="2" id="KW-1185">Reference proteome</keyword>
<dbReference type="HOGENOM" id="CLU_3402462_0_0_5"/>
<accession>A0A0H3ASN9</accession>
<dbReference type="KEGG" id="bov:BOV_0472"/>
<dbReference type="EMBL" id="CP000708">
    <property type="protein sequence ID" value="ABQ61759.1"/>
    <property type="molecule type" value="Genomic_DNA"/>
</dbReference>
<evidence type="ECO:0000313" key="2">
    <source>
        <dbReference type="Proteomes" id="UP000006383"/>
    </source>
</evidence>
<name>A0A0H3ASN9_BRUO2</name>
<sequence>MFLCGIFARGIAPTGPSPAIAGFATRRGSL</sequence>